<dbReference type="Gene3D" id="3.30.70.270">
    <property type="match status" value="1"/>
</dbReference>
<organism evidence="5 6">
    <name type="scientific">Agrobacterium tumefaciens</name>
    <dbReference type="NCBI Taxonomy" id="358"/>
    <lineage>
        <taxon>Bacteria</taxon>
        <taxon>Pseudomonadati</taxon>
        <taxon>Pseudomonadota</taxon>
        <taxon>Alphaproteobacteria</taxon>
        <taxon>Hyphomicrobiales</taxon>
        <taxon>Rhizobiaceae</taxon>
        <taxon>Rhizobium/Agrobacterium group</taxon>
        <taxon>Agrobacterium</taxon>
        <taxon>Agrobacterium tumefaciens complex</taxon>
    </lineage>
</organism>
<feature type="transmembrane region" description="Helical" evidence="3">
    <location>
        <begin position="149"/>
        <end position="169"/>
    </location>
</feature>
<feature type="transmembrane region" description="Helical" evidence="3">
    <location>
        <begin position="36"/>
        <end position="54"/>
    </location>
</feature>
<evidence type="ECO:0000256" key="3">
    <source>
        <dbReference type="SAM" id="Phobius"/>
    </source>
</evidence>
<keyword evidence="3" id="KW-0812">Transmembrane</keyword>
<accession>A0A176WVU8</accession>
<comment type="catalytic activity">
    <reaction evidence="2">
        <text>2 GTP = 3',3'-c-di-GMP + 2 diphosphate</text>
        <dbReference type="Rhea" id="RHEA:24898"/>
        <dbReference type="ChEBI" id="CHEBI:33019"/>
        <dbReference type="ChEBI" id="CHEBI:37565"/>
        <dbReference type="ChEBI" id="CHEBI:58805"/>
        <dbReference type="EC" id="2.7.7.65"/>
    </reaction>
</comment>
<evidence type="ECO:0000259" key="4">
    <source>
        <dbReference type="PROSITE" id="PS50887"/>
    </source>
</evidence>
<keyword evidence="3" id="KW-1133">Transmembrane helix</keyword>
<dbReference type="CDD" id="cd01949">
    <property type="entry name" value="GGDEF"/>
    <property type="match status" value="1"/>
</dbReference>
<protein>
    <recommendedName>
        <fullName evidence="1">diguanylate cyclase</fullName>
        <ecNumber evidence="1">2.7.7.65</ecNumber>
    </recommendedName>
</protein>
<dbReference type="SUPFAM" id="SSF55073">
    <property type="entry name" value="Nucleotide cyclase"/>
    <property type="match status" value="1"/>
</dbReference>
<dbReference type="NCBIfam" id="TIGR00254">
    <property type="entry name" value="GGDEF"/>
    <property type="match status" value="1"/>
</dbReference>
<feature type="transmembrane region" description="Helical" evidence="3">
    <location>
        <begin position="6"/>
        <end position="27"/>
    </location>
</feature>
<evidence type="ECO:0000256" key="1">
    <source>
        <dbReference type="ARBA" id="ARBA00012528"/>
    </source>
</evidence>
<dbReference type="Pfam" id="PF00990">
    <property type="entry name" value="GGDEF"/>
    <property type="match status" value="1"/>
</dbReference>
<feature type="transmembrane region" description="Helical" evidence="3">
    <location>
        <begin position="181"/>
        <end position="204"/>
    </location>
</feature>
<dbReference type="RefSeq" id="WP_063951206.1">
    <property type="nucleotide sequence ID" value="NZ_LXPS01000039.1"/>
</dbReference>
<dbReference type="SMART" id="SM00267">
    <property type="entry name" value="GGDEF"/>
    <property type="match status" value="1"/>
</dbReference>
<keyword evidence="3" id="KW-0472">Membrane</keyword>
<proteinExistence type="predicted"/>
<feature type="transmembrane region" description="Helical" evidence="3">
    <location>
        <begin position="119"/>
        <end position="137"/>
    </location>
</feature>
<dbReference type="InterPro" id="IPR050469">
    <property type="entry name" value="Diguanylate_Cyclase"/>
</dbReference>
<name>A0A176WVU8_AGRTU</name>
<dbReference type="Proteomes" id="UP000077098">
    <property type="component" value="Unassembled WGS sequence"/>
</dbReference>
<dbReference type="InterPro" id="IPR000160">
    <property type="entry name" value="GGDEF_dom"/>
</dbReference>
<evidence type="ECO:0000313" key="5">
    <source>
        <dbReference type="EMBL" id="OAE37523.1"/>
    </source>
</evidence>
<feature type="transmembrane region" description="Helical" evidence="3">
    <location>
        <begin position="60"/>
        <end position="83"/>
    </location>
</feature>
<evidence type="ECO:0000313" key="6">
    <source>
        <dbReference type="Proteomes" id="UP000077098"/>
    </source>
</evidence>
<dbReference type="PROSITE" id="PS50887">
    <property type="entry name" value="GGDEF"/>
    <property type="match status" value="1"/>
</dbReference>
<gene>
    <name evidence="5" type="ORF">A7J57_08035</name>
</gene>
<dbReference type="FunFam" id="3.30.70.270:FF:000001">
    <property type="entry name" value="Diguanylate cyclase domain protein"/>
    <property type="match status" value="1"/>
</dbReference>
<dbReference type="GO" id="GO:0052621">
    <property type="term" value="F:diguanylate cyclase activity"/>
    <property type="evidence" value="ECO:0007669"/>
    <property type="project" value="UniProtKB-EC"/>
</dbReference>
<sequence length="415" mass="45001">MLDAKTSTLLWAAETFTLAVLLGTLWLHRPARRHNLYFAAGFLVTGVGTVMVALRGEISSFLSIQVGNTLALAAFGFWLAGLLTLERRKLAGWIAIPALLWIAGMFVPAVRDNMVARILLYHASAATGYFMLSGILLASSERRSRSRKVLATILILQAFAGAIVASIVIPANAAAPNAIPLTSALAFSGMLGFTAIIMISAKIIMEDTEVRLQRLAMTDHLTGVLNRRGLLEEFDRIKKRAHASDRYVALALFDIDHFKKINDRYGHQSGDAVLVHFCSIAQRVIGNRGLFVRMGGEEFALVAEVDSPSSTVALAESIRSNLRHSNITARGQAIEVTTSVGISEAVVRDADLNKMMTEADRALYAAKKAGRNRTVIHVNSANVVVPATDRDEDPMDNNADRQVAALNRIAAIASR</sequence>
<dbReference type="AlphaFoldDB" id="A0A176WVU8"/>
<dbReference type="PANTHER" id="PTHR45138:SF9">
    <property type="entry name" value="DIGUANYLATE CYCLASE DGCM-RELATED"/>
    <property type="match status" value="1"/>
</dbReference>
<dbReference type="InterPro" id="IPR043128">
    <property type="entry name" value="Rev_trsase/Diguanyl_cyclase"/>
</dbReference>
<feature type="transmembrane region" description="Helical" evidence="3">
    <location>
        <begin position="90"/>
        <end position="107"/>
    </location>
</feature>
<dbReference type="EMBL" id="LXPS01000039">
    <property type="protein sequence ID" value="OAE37523.1"/>
    <property type="molecule type" value="Genomic_DNA"/>
</dbReference>
<dbReference type="EC" id="2.7.7.65" evidence="1"/>
<comment type="caution">
    <text evidence="5">The sequence shown here is derived from an EMBL/GenBank/DDBJ whole genome shotgun (WGS) entry which is preliminary data.</text>
</comment>
<reference evidence="5 6" key="1">
    <citation type="submission" date="2016-05" db="EMBL/GenBank/DDBJ databases">
        <authorList>
            <person name="Lavstsen T."/>
            <person name="Jespersen J.S."/>
        </authorList>
    </citation>
    <scope>NUCLEOTIDE SEQUENCE [LARGE SCALE GENOMIC DNA]</scope>
    <source>
        <strain evidence="5 6">KCJ1736</strain>
    </source>
</reference>
<dbReference type="PANTHER" id="PTHR45138">
    <property type="entry name" value="REGULATORY COMPONENTS OF SENSORY TRANSDUCTION SYSTEM"/>
    <property type="match status" value="1"/>
</dbReference>
<feature type="domain" description="GGDEF" evidence="4">
    <location>
        <begin position="246"/>
        <end position="379"/>
    </location>
</feature>
<evidence type="ECO:0000256" key="2">
    <source>
        <dbReference type="ARBA" id="ARBA00034247"/>
    </source>
</evidence>
<dbReference type="InterPro" id="IPR029787">
    <property type="entry name" value="Nucleotide_cyclase"/>
</dbReference>